<proteinExistence type="predicted"/>
<dbReference type="Proteomes" id="UP000793456">
    <property type="component" value="Chromosome XIV"/>
</dbReference>
<gene>
    <name evidence="1" type="ORF">E3U43_020102</name>
</gene>
<comment type="caution">
    <text evidence="1">The sequence shown here is derived from an EMBL/GenBank/DDBJ whole genome shotgun (WGS) entry which is preliminary data.</text>
</comment>
<name>A0ACD3QW84_LARCR</name>
<reference evidence="1" key="1">
    <citation type="submission" date="2018-11" db="EMBL/GenBank/DDBJ databases">
        <title>The sequence and de novo assembly of Larimichthys crocea genome using PacBio and Hi-C technologies.</title>
        <authorList>
            <person name="Xu P."/>
            <person name="Chen B."/>
            <person name="Zhou Z."/>
            <person name="Ke Q."/>
            <person name="Wu Y."/>
            <person name="Bai H."/>
            <person name="Pu F."/>
        </authorList>
    </citation>
    <scope>NUCLEOTIDE SEQUENCE</scope>
    <source>
        <tissue evidence="1">Muscle</tissue>
    </source>
</reference>
<dbReference type="EMBL" id="CM011687">
    <property type="protein sequence ID" value="TMS11109.1"/>
    <property type="molecule type" value="Genomic_DNA"/>
</dbReference>
<evidence type="ECO:0000313" key="2">
    <source>
        <dbReference type="Proteomes" id="UP000793456"/>
    </source>
</evidence>
<accession>A0ACD3QW84</accession>
<sequence length="545" mass="59235">MQGKEASLRTGCWRLTLLSCVLALHLIPLSVHGNIVGTNATEPDSAANVTALLNEEEGPVKVSEMSVSTISTTVTPRAGRIPRAGEEEEQSSGMFVEAVVPAVEEVGVAAPPQLSPDSAETEHLLPSNPRGPEVMEGEEEEEEEEERLPHTEPPWIHTKDTAMFDLDHLFTTTAPPSVATNPSNPDVLHVDFFDPSSRGRSLDLAPPSPSSLAHELQGGDPTSWAMPDNYDYLTPYEDGVSPTADEYTYSTTTDAYESDEDLRLSAGSPARPKPRVPVSGSFVPGAALPGAGAPVPNVPVAAPPAASPVDGSDGMGGCRVGYQMVNGSCRSPCDMLPNYCFNGGQCYLLEGMGVFCRCNVQDYIWHKGARCESVVTEFQVMCLAVGASALVVLLLFMIIVCFAKKLHVLKTENKKLRKRSKYRPTSEQHNDNFSLSTIAEGSHPNVRKLCDTPPNVPHARALAYYDNIICQKTMSRYTWECKTKEESDCEDDPNSQNKLEDPVKASPKEDDSLNIHNSLTPKHENHKVLGEENSSEVNSLQNNMM</sequence>
<organism evidence="1 2">
    <name type="scientific">Larimichthys crocea</name>
    <name type="common">Large yellow croaker</name>
    <name type="synonym">Pseudosciaena crocea</name>
    <dbReference type="NCBI Taxonomy" id="215358"/>
    <lineage>
        <taxon>Eukaryota</taxon>
        <taxon>Metazoa</taxon>
        <taxon>Chordata</taxon>
        <taxon>Craniata</taxon>
        <taxon>Vertebrata</taxon>
        <taxon>Euteleostomi</taxon>
        <taxon>Actinopterygii</taxon>
        <taxon>Neopterygii</taxon>
        <taxon>Teleostei</taxon>
        <taxon>Neoteleostei</taxon>
        <taxon>Acanthomorphata</taxon>
        <taxon>Eupercaria</taxon>
        <taxon>Sciaenidae</taxon>
        <taxon>Larimichthys</taxon>
    </lineage>
</organism>
<evidence type="ECO:0000313" key="1">
    <source>
        <dbReference type="EMBL" id="TMS11109.1"/>
    </source>
</evidence>
<protein>
    <submittedName>
        <fullName evidence="1">Uncharacterized protein</fullName>
    </submittedName>
</protein>
<keyword evidence="2" id="KW-1185">Reference proteome</keyword>